<sequence length="222" mass="25425">MLNATSAFTRACSGSMTDASAGAFNTFMNGFYDRYQNLSGWLGETLNTVKEAHKNFMDSRMWEFSNRINGKDGQYVGRFEIGYLSEVQYQRQATGFMRDYIMANPLLMDLYQEGRVDGYGGDFSDLCSGVGRDNFYYNKAIDGKVMFNEEENTLNRTVYTSSRDSLTHLTFSERVDIHRTWQATNLHIAANLFDPTSIIGDNILSVEEVEERRRKLEEESSE</sequence>
<protein>
    <submittedName>
        <fullName evidence="1">Uncharacterized protein</fullName>
    </submittedName>
</protein>
<gene>
    <name evidence="1" type="ORF">N1M2_38</name>
</gene>
<accession>A0A6B7ZFD1</accession>
<name>A0A6B7ZFD1_9CAUD</name>
<evidence type="ECO:0000313" key="1">
    <source>
        <dbReference type="EMBL" id="QGH71901.1"/>
    </source>
</evidence>
<dbReference type="EMBL" id="MN642089">
    <property type="protein sequence ID" value="QGH71901.1"/>
    <property type="molecule type" value="Genomic_DNA"/>
</dbReference>
<keyword evidence="2" id="KW-1185">Reference proteome</keyword>
<evidence type="ECO:0000313" key="2">
    <source>
        <dbReference type="Proteomes" id="UP000464669"/>
    </source>
</evidence>
<proteinExistence type="predicted"/>
<organism evidence="1 2">
    <name type="scientific">Klebsiella phage N1M2</name>
    <dbReference type="NCBI Taxonomy" id="2664939"/>
    <lineage>
        <taxon>Viruses</taxon>
        <taxon>Duplodnaviria</taxon>
        <taxon>Heunggongvirae</taxon>
        <taxon>Uroviricota</taxon>
        <taxon>Caudoviricetes</taxon>
        <taxon>Chimalliviridae</taxon>
        <taxon>Nimduovirus</taxon>
        <taxon>Nimduovirus N1M2</taxon>
    </lineage>
</organism>
<dbReference type="Proteomes" id="UP000464669">
    <property type="component" value="Segment"/>
</dbReference>
<reference evidence="1 2" key="1">
    <citation type="submission" date="2019-11" db="EMBL/GenBank/DDBJ databases">
        <authorList>
            <person name="Lewis R."/>
            <person name="Clooney A.G."/>
            <person name="Stockdale S.R."/>
            <person name="Buttimer C."/>
            <person name="Draper L.A."/>
            <person name="Ross R.P."/>
            <person name="Hill C."/>
        </authorList>
    </citation>
    <scope>NUCLEOTIDE SEQUENCE [LARGE SCALE GENOMIC DNA]</scope>
</reference>